<reference evidence="2" key="1">
    <citation type="submission" date="2022-01" db="EMBL/GenBank/DDBJ databases">
        <title>PSI-footprinting approach for the identification of protein synthesis inhibitor producers.</title>
        <authorList>
            <person name="Handel F."/>
            <person name="Kulik A."/>
            <person name="Wex K.W."/>
            <person name="Berscheid A."/>
            <person name="Saur J.S."/>
            <person name="Winkler A."/>
            <person name="Wibberg D."/>
            <person name="Kalinowski J."/>
            <person name="Broetz-Oesterhelt H."/>
            <person name="Mast Y."/>
        </authorList>
    </citation>
    <scope>NUCLEOTIDE SEQUENCE</scope>
    <source>
        <strain evidence="2">KNN 49.3e</strain>
    </source>
</reference>
<dbReference type="EMBL" id="CP091196">
    <property type="protein sequence ID" value="UQS21765.1"/>
    <property type="molecule type" value="Genomic_DNA"/>
</dbReference>
<gene>
    <name evidence="2" type="ORF">L1857_02455</name>
</gene>
<name>A0ABY4NMN1_9PSEU</name>
<dbReference type="RefSeq" id="WP_158224386.1">
    <property type="nucleotide sequence ID" value="NZ_CP091196.1"/>
</dbReference>
<evidence type="ECO:0000313" key="2">
    <source>
        <dbReference type="EMBL" id="UQS21765.1"/>
    </source>
</evidence>
<sequence length="56" mass="6274">MPAPYKPVRTARRPQPITDAEYELLRECRCPRMRGTHAAGHCGSGHDPSSAEREAR</sequence>
<feature type="region of interest" description="Disordered" evidence="1">
    <location>
        <begin position="35"/>
        <end position="56"/>
    </location>
</feature>
<dbReference type="Proteomes" id="UP000830158">
    <property type="component" value="Chromosome"/>
</dbReference>
<proteinExistence type="predicted"/>
<keyword evidence="3" id="KW-1185">Reference proteome</keyword>
<accession>A0ABY4NMN1</accession>
<protein>
    <submittedName>
        <fullName evidence="2">Uncharacterized protein</fullName>
    </submittedName>
</protein>
<organism evidence="2 3">
    <name type="scientific">Amycolatopsis thermalba</name>
    <dbReference type="NCBI Taxonomy" id="944492"/>
    <lineage>
        <taxon>Bacteria</taxon>
        <taxon>Bacillati</taxon>
        <taxon>Actinomycetota</taxon>
        <taxon>Actinomycetes</taxon>
        <taxon>Pseudonocardiales</taxon>
        <taxon>Pseudonocardiaceae</taxon>
        <taxon>Amycolatopsis</taxon>
    </lineage>
</organism>
<evidence type="ECO:0000313" key="3">
    <source>
        <dbReference type="Proteomes" id="UP000830158"/>
    </source>
</evidence>
<evidence type="ECO:0000256" key="1">
    <source>
        <dbReference type="SAM" id="MobiDB-lite"/>
    </source>
</evidence>